<feature type="transmembrane region" description="Helical" evidence="7">
    <location>
        <begin position="145"/>
        <end position="163"/>
    </location>
</feature>
<feature type="transmembrane region" description="Helical" evidence="7">
    <location>
        <begin position="432"/>
        <end position="453"/>
    </location>
</feature>
<feature type="transmembrane region" description="Helical" evidence="7">
    <location>
        <begin position="290"/>
        <end position="308"/>
    </location>
</feature>
<evidence type="ECO:0000313" key="9">
    <source>
        <dbReference type="Proteomes" id="UP000266906"/>
    </source>
</evidence>
<organism evidence="8 9">
    <name type="scientific">Kitasatospora cineracea</name>
    <dbReference type="NCBI Taxonomy" id="88074"/>
    <lineage>
        <taxon>Bacteria</taxon>
        <taxon>Bacillati</taxon>
        <taxon>Actinomycetota</taxon>
        <taxon>Actinomycetes</taxon>
        <taxon>Kitasatosporales</taxon>
        <taxon>Streptomycetaceae</taxon>
        <taxon>Kitasatospora</taxon>
    </lineage>
</organism>
<evidence type="ECO:0000256" key="6">
    <source>
        <dbReference type="SAM" id="MobiDB-lite"/>
    </source>
</evidence>
<dbReference type="PANTHER" id="PTHR23515">
    <property type="entry name" value="HIGH-AFFINITY NITRATE TRANSPORTER 2.3"/>
    <property type="match status" value="1"/>
</dbReference>
<accession>A0A3N4RU38</accession>
<comment type="subcellular location">
    <subcellularLocation>
        <location evidence="1">Membrane</location>
        <topology evidence="1">Multi-pass membrane protein</topology>
    </subcellularLocation>
</comment>
<name>A0A3N4RU38_9ACTN</name>
<feature type="transmembrane region" description="Helical" evidence="7">
    <location>
        <begin position="120"/>
        <end position="139"/>
    </location>
</feature>
<comment type="similarity">
    <text evidence="2">Belongs to the major facilitator superfamily. Nitrate/nitrite porter (TC 2.A.1.8) family.</text>
</comment>
<comment type="caution">
    <text evidence="8">The sequence shown here is derived from an EMBL/GenBank/DDBJ whole genome shotgun (WGS) entry which is preliminary data.</text>
</comment>
<proteinExistence type="inferred from homology"/>
<dbReference type="SUPFAM" id="SSF103473">
    <property type="entry name" value="MFS general substrate transporter"/>
    <property type="match status" value="1"/>
</dbReference>
<dbReference type="Gene3D" id="1.20.1250.20">
    <property type="entry name" value="MFS general substrate transporter like domains"/>
    <property type="match status" value="1"/>
</dbReference>
<feature type="transmembrane region" description="Helical" evidence="7">
    <location>
        <begin position="344"/>
        <end position="366"/>
    </location>
</feature>
<dbReference type="InterPro" id="IPR044772">
    <property type="entry name" value="NO3_transporter"/>
</dbReference>
<dbReference type="AlphaFoldDB" id="A0A3N4RU38"/>
<feature type="transmembrane region" description="Helical" evidence="7">
    <location>
        <begin position="320"/>
        <end position="338"/>
    </location>
</feature>
<keyword evidence="4 7" id="KW-1133">Transmembrane helix</keyword>
<evidence type="ECO:0000256" key="1">
    <source>
        <dbReference type="ARBA" id="ARBA00004141"/>
    </source>
</evidence>
<keyword evidence="9" id="KW-1185">Reference proteome</keyword>
<protein>
    <submittedName>
        <fullName evidence="8">NNP family nitrate/nitrite transporter-like MFS transporter</fullName>
    </submittedName>
</protein>
<dbReference type="GO" id="GO:0016020">
    <property type="term" value="C:membrane"/>
    <property type="evidence" value="ECO:0007669"/>
    <property type="project" value="UniProtKB-SubCell"/>
</dbReference>
<evidence type="ECO:0000256" key="2">
    <source>
        <dbReference type="ARBA" id="ARBA00008432"/>
    </source>
</evidence>
<gene>
    <name evidence="8" type="ORF">EDD38_0148</name>
</gene>
<feature type="compositionally biased region" description="Polar residues" evidence="6">
    <location>
        <begin position="1"/>
        <end position="12"/>
    </location>
</feature>
<evidence type="ECO:0000256" key="3">
    <source>
        <dbReference type="ARBA" id="ARBA00022692"/>
    </source>
</evidence>
<dbReference type="InterPro" id="IPR011701">
    <property type="entry name" value="MFS"/>
</dbReference>
<keyword evidence="5 7" id="KW-0472">Membrane</keyword>
<reference evidence="8 9" key="1">
    <citation type="submission" date="2018-11" db="EMBL/GenBank/DDBJ databases">
        <title>Sequencing the genomes of 1000 actinobacteria strains.</title>
        <authorList>
            <person name="Klenk H.-P."/>
        </authorList>
    </citation>
    <scope>NUCLEOTIDE SEQUENCE [LARGE SCALE GENOMIC DNA]</scope>
    <source>
        <strain evidence="8 9">DSM 44781</strain>
    </source>
</reference>
<dbReference type="EMBL" id="RKQG01000001">
    <property type="protein sequence ID" value="RPE31907.1"/>
    <property type="molecule type" value="Genomic_DNA"/>
</dbReference>
<dbReference type="InterPro" id="IPR036259">
    <property type="entry name" value="MFS_trans_sf"/>
</dbReference>
<feature type="transmembrane region" description="Helical" evidence="7">
    <location>
        <begin position="54"/>
        <end position="79"/>
    </location>
</feature>
<dbReference type="Proteomes" id="UP000266906">
    <property type="component" value="Unassembled WGS sequence"/>
</dbReference>
<dbReference type="CDD" id="cd17341">
    <property type="entry name" value="MFS_NRT2_like"/>
    <property type="match status" value="1"/>
</dbReference>
<feature type="region of interest" description="Disordered" evidence="6">
    <location>
        <begin position="1"/>
        <end position="21"/>
    </location>
</feature>
<feature type="transmembrane region" description="Helical" evidence="7">
    <location>
        <begin position="184"/>
        <end position="209"/>
    </location>
</feature>
<dbReference type="GO" id="GO:0015112">
    <property type="term" value="F:nitrate transmembrane transporter activity"/>
    <property type="evidence" value="ECO:0007669"/>
    <property type="project" value="InterPro"/>
</dbReference>
<feature type="transmembrane region" description="Helical" evidence="7">
    <location>
        <begin position="256"/>
        <end position="278"/>
    </location>
</feature>
<sequence>MGTDTTATTSEPARSHASEDELLQRRPHRWIDHWRPEDQRFWDAVGARTARRNLVFSILSEHIGFSVWTIWSVLVLFMPASKYGFTVGDKFLLTTTPAALGSLVRLPYTFAVAKFGGRNWTVVSALLLLVPSVLALAVLKPGVSLGTLLVVTGLAGVGGGNFASSMANINNFYPQRLKGRALGLNAGGGNIGVAAVQIVGAVIIATLGAATDPRVLLWIYVPLVVLVAATAWTRMDNLTEATNDSGALREVARHRHTWIISFLYIGTFGSFIGFGFAFGQVLAASEVAHPVYVVWLGAFVGSLIRPVGGMLADRFRGSTVTLWNFVAMTLVSGAVLAASHSGSVPLFVAAFTVLFALTGVGNGSVYKMIPAIFHARGAVRIAAGADLEQEAFQARRLSSALVGVAGAVGAFGGVLVQIAFRQSFLSLGNGDAAYIAFIAFYAVCAAVTWAVYVRPTRNGLDGV</sequence>
<dbReference type="Pfam" id="PF07690">
    <property type="entry name" value="MFS_1"/>
    <property type="match status" value="1"/>
</dbReference>
<feature type="transmembrane region" description="Helical" evidence="7">
    <location>
        <begin position="91"/>
        <end position="108"/>
    </location>
</feature>
<evidence type="ECO:0000256" key="4">
    <source>
        <dbReference type="ARBA" id="ARBA00022989"/>
    </source>
</evidence>
<feature type="transmembrane region" description="Helical" evidence="7">
    <location>
        <begin position="400"/>
        <end position="420"/>
    </location>
</feature>
<evidence type="ECO:0000256" key="7">
    <source>
        <dbReference type="SAM" id="Phobius"/>
    </source>
</evidence>
<feature type="transmembrane region" description="Helical" evidence="7">
    <location>
        <begin position="215"/>
        <end position="235"/>
    </location>
</feature>
<evidence type="ECO:0000256" key="5">
    <source>
        <dbReference type="ARBA" id="ARBA00023136"/>
    </source>
</evidence>
<evidence type="ECO:0000313" key="8">
    <source>
        <dbReference type="EMBL" id="RPE31907.1"/>
    </source>
</evidence>
<keyword evidence="3 7" id="KW-0812">Transmembrane</keyword>